<evidence type="ECO:0000256" key="4">
    <source>
        <dbReference type="ARBA" id="ARBA00022729"/>
    </source>
</evidence>
<dbReference type="PANTHER" id="PTHR47466:SF1">
    <property type="entry name" value="METALLOPROTEASE MEP1 (AFU_ORTHOLOGUE AFUA_1G07730)-RELATED"/>
    <property type="match status" value="1"/>
</dbReference>
<evidence type="ECO:0000256" key="7">
    <source>
        <dbReference type="ARBA" id="ARBA00023049"/>
    </source>
</evidence>
<sequence>MANASVPRDPFEPLRDGSTELSAPGESVHSAFLALVASLIALCAGLLLVCVPLGVNAARRQRVRSSRAPPPPPPASQVNAEGVPYDRGDAPPSASGVPDCAARLGPGGYDGYIERAQAAETAAYGLLTANMTSEEQLAALRALPAWTVRVVVWQAVPAAAGNATATHRLNATELASAARGMAALLSAGFKKARMRFVASLAVDLPVPDAACAIADNQLVGAPLAAAVAAAPADTLQILLCDVAGGARGSAAILGSEESAGSVSAPTVAASAASTRLSPEHSSPAPVILLDRASWRESQTAAVHQAGHAFGLAHPFAEGGATCRRDADGVADTPRQFSANTGCPDPQASDMGLCPGAQGAVPIYNFMDLTDDACRQTFTPMQALRARAMLKALRPRFAAAAELGLASEPVSVRAAWARLAPGRELVGQQLSSLAEDAMVRNGSSIVGFPESTASANASAALLATAATCALAAPGDTTVAPSGGADAANRALALLGCVEQEGNETAREALAALGDPWTQGRQAVVDGLTLDASLGACACLGGSQAGANATAWTADLGAGALTPGVDARWTVWVGDSATRVREGQLCGSWRRGGPTVGAEAALVELACPQTLRGRFVHVAAGQSGSGESGSAEASDAVAPLPCVCGVQPLSWTAAAVSALSVETTPAPSALAWRPSRSPTAFVPGNVLNVSAAIERNGAAAAPFAAPIAYCSLASSSVVPGKQNVSARLDVGLDPLQLRGVRVFLSRTSSGAVSEAADTSAPVVSVTLDQQRTCAPLVAQSAPTAALEFDCGNFTAARTIAVQIETAIGSTDTNSTDAPRLASLCRVELLGAKALPALALLVDGGATVAATPAQVADVAAVALDGRAGTCLPATQPSLQWALSLRAGTAALGHSILLRARAGSDESGLRGNVTAEVTVAEFGSPLGTAALDNGTTATVPLVPSGSALRGTQSDYQSFAGALEVSSALIGGLQVETSAGLCEVAALVSGPAQAAWPAPPVLVPLEPSPAGLWTVHAAVDGGAWQALNASALASGTDHACQTASIGGAGAFVEVRLEFGGPNASAPVLSVAGLELLAGTALGNITMLAQGDDASRCTCAGDPSALQPSWSPLLWSCWPPLRARSLTVRAQPSDPFGGDPASLRLCTLAPLLHLVD</sequence>
<keyword evidence="2" id="KW-0645">Protease</keyword>
<accession>A0AAD9ID60</accession>
<keyword evidence="13" id="KW-1185">Reference proteome</keyword>
<evidence type="ECO:0000256" key="3">
    <source>
        <dbReference type="ARBA" id="ARBA00022723"/>
    </source>
</evidence>
<evidence type="ECO:0000256" key="6">
    <source>
        <dbReference type="ARBA" id="ARBA00022833"/>
    </source>
</evidence>
<dbReference type="SUPFAM" id="SSF55486">
    <property type="entry name" value="Metalloproteases ('zincins'), catalytic domain"/>
    <property type="match status" value="1"/>
</dbReference>
<dbReference type="GO" id="GO:0008237">
    <property type="term" value="F:metallopeptidase activity"/>
    <property type="evidence" value="ECO:0007669"/>
    <property type="project" value="UniProtKB-KW"/>
</dbReference>
<feature type="transmembrane region" description="Helical" evidence="10">
    <location>
        <begin position="31"/>
        <end position="55"/>
    </location>
</feature>
<dbReference type="Proteomes" id="UP001255856">
    <property type="component" value="Unassembled WGS sequence"/>
</dbReference>
<feature type="domain" description="Peptidase M43 pregnancy-associated plasma-A" evidence="11">
    <location>
        <begin position="295"/>
        <end position="389"/>
    </location>
</feature>
<dbReference type="Gene3D" id="3.40.390.10">
    <property type="entry name" value="Collagenase (Catalytic Domain)"/>
    <property type="match status" value="1"/>
</dbReference>
<keyword evidence="6" id="KW-0862">Zinc</keyword>
<dbReference type="Pfam" id="PF05572">
    <property type="entry name" value="Peptidase_M43"/>
    <property type="match status" value="1"/>
</dbReference>
<evidence type="ECO:0000256" key="2">
    <source>
        <dbReference type="ARBA" id="ARBA00022670"/>
    </source>
</evidence>
<dbReference type="InterPro" id="IPR008754">
    <property type="entry name" value="Peptidase_M43"/>
</dbReference>
<dbReference type="InterPro" id="IPR024079">
    <property type="entry name" value="MetalloPept_cat_dom_sf"/>
</dbReference>
<keyword evidence="4" id="KW-0732">Signal</keyword>
<evidence type="ECO:0000313" key="13">
    <source>
        <dbReference type="Proteomes" id="UP001255856"/>
    </source>
</evidence>
<keyword evidence="3" id="KW-0479">Metal-binding</keyword>
<evidence type="ECO:0000313" key="12">
    <source>
        <dbReference type="EMBL" id="KAK2075771.1"/>
    </source>
</evidence>
<comment type="caution">
    <text evidence="12">The sequence shown here is derived from an EMBL/GenBank/DDBJ whole genome shotgun (WGS) entry which is preliminary data.</text>
</comment>
<comment type="similarity">
    <text evidence="1">Belongs to the peptidase M43B family.</text>
</comment>
<evidence type="ECO:0000256" key="5">
    <source>
        <dbReference type="ARBA" id="ARBA00022801"/>
    </source>
</evidence>
<gene>
    <name evidence="12" type="ORF">QBZ16_001512</name>
</gene>
<evidence type="ECO:0000256" key="10">
    <source>
        <dbReference type="SAM" id="Phobius"/>
    </source>
</evidence>
<name>A0AAD9ID60_PROWI</name>
<dbReference type="EMBL" id="JASFZW010000013">
    <property type="protein sequence ID" value="KAK2075771.1"/>
    <property type="molecule type" value="Genomic_DNA"/>
</dbReference>
<keyword evidence="5" id="KW-0378">Hydrolase</keyword>
<proteinExistence type="inferred from homology"/>
<feature type="compositionally biased region" description="Basic and acidic residues" evidence="9">
    <location>
        <begin position="9"/>
        <end position="18"/>
    </location>
</feature>
<dbReference type="AlphaFoldDB" id="A0AAD9ID60"/>
<dbReference type="GO" id="GO:0046872">
    <property type="term" value="F:metal ion binding"/>
    <property type="evidence" value="ECO:0007669"/>
    <property type="project" value="UniProtKB-KW"/>
</dbReference>
<evidence type="ECO:0000256" key="9">
    <source>
        <dbReference type="SAM" id="MobiDB-lite"/>
    </source>
</evidence>
<dbReference type="GO" id="GO:0006508">
    <property type="term" value="P:proteolysis"/>
    <property type="evidence" value="ECO:0007669"/>
    <property type="project" value="UniProtKB-KW"/>
</dbReference>
<keyword evidence="10" id="KW-0472">Membrane</keyword>
<evidence type="ECO:0000256" key="1">
    <source>
        <dbReference type="ARBA" id="ARBA00008721"/>
    </source>
</evidence>
<keyword evidence="8" id="KW-1015">Disulfide bond</keyword>
<evidence type="ECO:0000256" key="8">
    <source>
        <dbReference type="ARBA" id="ARBA00023157"/>
    </source>
</evidence>
<keyword evidence="10" id="KW-0812">Transmembrane</keyword>
<feature type="region of interest" description="Disordered" evidence="9">
    <location>
        <begin position="63"/>
        <end position="96"/>
    </location>
</feature>
<dbReference type="PANTHER" id="PTHR47466">
    <property type="match status" value="1"/>
</dbReference>
<reference evidence="12" key="1">
    <citation type="submission" date="2021-01" db="EMBL/GenBank/DDBJ databases">
        <authorList>
            <person name="Eckstrom K.M.E."/>
        </authorList>
    </citation>
    <scope>NUCLEOTIDE SEQUENCE</scope>
    <source>
        <strain evidence="12">UVCC 0001</strain>
    </source>
</reference>
<evidence type="ECO:0000259" key="11">
    <source>
        <dbReference type="Pfam" id="PF05572"/>
    </source>
</evidence>
<feature type="region of interest" description="Disordered" evidence="9">
    <location>
        <begin position="1"/>
        <end position="23"/>
    </location>
</feature>
<keyword evidence="7" id="KW-0482">Metalloprotease</keyword>
<protein>
    <recommendedName>
        <fullName evidence="11">Peptidase M43 pregnancy-associated plasma-A domain-containing protein</fullName>
    </recommendedName>
</protein>
<keyword evidence="10" id="KW-1133">Transmembrane helix</keyword>
<organism evidence="12 13">
    <name type="scientific">Prototheca wickerhamii</name>
    <dbReference type="NCBI Taxonomy" id="3111"/>
    <lineage>
        <taxon>Eukaryota</taxon>
        <taxon>Viridiplantae</taxon>
        <taxon>Chlorophyta</taxon>
        <taxon>core chlorophytes</taxon>
        <taxon>Trebouxiophyceae</taxon>
        <taxon>Chlorellales</taxon>
        <taxon>Chlorellaceae</taxon>
        <taxon>Prototheca</taxon>
    </lineage>
</organism>